<gene>
    <name evidence="1" type="ORF">DF037_20615</name>
</gene>
<evidence type="ECO:0008006" key="3">
    <source>
        <dbReference type="Google" id="ProtNLM"/>
    </source>
</evidence>
<protein>
    <recommendedName>
        <fullName evidence="3">ASCH domain-containing protein</fullName>
    </recommendedName>
</protein>
<comment type="caution">
    <text evidence="1">The sequence shown here is derived from an EMBL/GenBank/DDBJ whole genome shotgun (WGS) entry which is preliminary data.</text>
</comment>
<organism evidence="1 2">
    <name type="scientific">Burkholderia contaminans</name>
    <dbReference type="NCBI Taxonomy" id="488447"/>
    <lineage>
        <taxon>Bacteria</taxon>
        <taxon>Pseudomonadati</taxon>
        <taxon>Pseudomonadota</taxon>
        <taxon>Betaproteobacteria</taxon>
        <taxon>Burkholderiales</taxon>
        <taxon>Burkholderiaceae</taxon>
        <taxon>Burkholderia</taxon>
        <taxon>Burkholderia cepacia complex</taxon>
    </lineage>
</organism>
<dbReference type="EMBL" id="QTQX01000013">
    <property type="protein sequence ID" value="RQT26095.1"/>
    <property type="molecule type" value="Genomic_DNA"/>
</dbReference>
<dbReference type="Proteomes" id="UP000269271">
    <property type="component" value="Unassembled WGS sequence"/>
</dbReference>
<name>A0A3N8QQX7_9BURK</name>
<dbReference type="AlphaFoldDB" id="A0A3N8QQX7"/>
<reference evidence="1 2" key="1">
    <citation type="submission" date="2018-08" db="EMBL/GenBank/DDBJ databases">
        <title>Comparative analysis of Burkholderia isolates from Puerto Rico.</title>
        <authorList>
            <person name="Hall C."/>
            <person name="Sahl J."/>
            <person name="Wagner D."/>
        </authorList>
    </citation>
    <scope>NUCLEOTIDE SEQUENCE [LARGE SCALE GENOMIC DNA]</scope>
    <source>
        <strain evidence="1 2">Bp9001</strain>
    </source>
</reference>
<evidence type="ECO:0000313" key="2">
    <source>
        <dbReference type="Proteomes" id="UP000269271"/>
    </source>
</evidence>
<accession>A0A3N8QQX7</accession>
<sequence>MNHHVIEFAPPAEGLDGVLPFNTFRIGKVWAGRVKDGDTVYLMDKKKMLIFGRATVGAVFTGKLRELADTHAVFNHNQIDNPDVESAPVRLIASMQKRYGPHIAHDNKLTTVIYLRRIADETEYSDHPPGRLDC</sequence>
<evidence type="ECO:0000313" key="1">
    <source>
        <dbReference type="EMBL" id="RQT26095.1"/>
    </source>
</evidence>
<proteinExistence type="predicted"/>
<dbReference type="RefSeq" id="WP_124618561.1">
    <property type="nucleotide sequence ID" value="NZ_QTQX01000013.1"/>
</dbReference>